<dbReference type="Proteomes" id="UP000777002">
    <property type="component" value="Unassembled WGS sequence"/>
</dbReference>
<dbReference type="EMBL" id="JACJKX010000007">
    <property type="protein sequence ID" value="MBM6928597.1"/>
    <property type="molecule type" value="Genomic_DNA"/>
</dbReference>
<reference evidence="1 2" key="1">
    <citation type="journal article" date="2021" name="Sci. Rep.">
        <title>The distribution of antibiotic resistance genes in chicken gut microbiota commensals.</title>
        <authorList>
            <person name="Juricova H."/>
            <person name="Matiasovicova J."/>
            <person name="Kubasova T."/>
            <person name="Cejkova D."/>
            <person name="Rychlik I."/>
        </authorList>
    </citation>
    <scope>NUCLEOTIDE SEQUENCE [LARGE SCALE GENOMIC DNA]</scope>
    <source>
        <strain evidence="1 2">An562</strain>
    </source>
</reference>
<protein>
    <submittedName>
        <fullName evidence="1">Uncharacterized protein</fullName>
    </submittedName>
</protein>
<comment type="caution">
    <text evidence="1">The sequence shown here is derived from an EMBL/GenBank/DDBJ whole genome shotgun (WGS) entry which is preliminary data.</text>
</comment>
<evidence type="ECO:0000313" key="1">
    <source>
        <dbReference type="EMBL" id="MBM6928597.1"/>
    </source>
</evidence>
<name>A0ABS2GV47_9BURK</name>
<sequence>MVEAIYAGDSKCWFLSIPKNLPDGAKFEALLRSGGSKVQTLKSKREGSKLTVNLDPETSKDLLPGIVVLMLRVTATDFQKCEIVDRFTVLPALDDDEFDCRTEAEKCLEQAEKALADYTNGRSKVKSYTIGTRSLTFNNAQELFDLVNYWRKQVYFERCHKYGVDPYKKVVKFV</sequence>
<dbReference type="RefSeq" id="WP_205050185.1">
    <property type="nucleotide sequence ID" value="NZ_JACJKX010000007.1"/>
</dbReference>
<keyword evidence="2" id="KW-1185">Reference proteome</keyword>
<evidence type="ECO:0000313" key="2">
    <source>
        <dbReference type="Proteomes" id="UP000777002"/>
    </source>
</evidence>
<organism evidence="1 2">
    <name type="scientific">Parasutterella secunda</name>
    <dbReference type="NCBI Taxonomy" id="626947"/>
    <lineage>
        <taxon>Bacteria</taxon>
        <taxon>Pseudomonadati</taxon>
        <taxon>Pseudomonadota</taxon>
        <taxon>Betaproteobacteria</taxon>
        <taxon>Burkholderiales</taxon>
        <taxon>Sutterellaceae</taxon>
        <taxon>Parasutterella</taxon>
    </lineage>
</organism>
<gene>
    <name evidence="1" type="ORF">H5985_04850</name>
</gene>
<accession>A0ABS2GV47</accession>
<proteinExistence type="predicted"/>